<accession>A0A926D8T4</accession>
<feature type="transmembrane region" description="Helical" evidence="1">
    <location>
        <begin position="59"/>
        <end position="81"/>
    </location>
</feature>
<keyword evidence="1" id="KW-1133">Transmembrane helix</keyword>
<evidence type="ECO:0000313" key="2">
    <source>
        <dbReference type="EMBL" id="MBC8533821.1"/>
    </source>
</evidence>
<dbReference type="InterPro" id="IPR010540">
    <property type="entry name" value="CmpB_TMEM229"/>
</dbReference>
<keyword evidence="1" id="KW-0812">Transmembrane</keyword>
<dbReference type="AlphaFoldDB" id="A0A926D8T4"/>
<organism evidence="2 3">
    <name type="scientific">Yeguia hominis</name>
    <dbReference type="NCBI Taxonomy" id="2763662"/>
    <lineage>
        <taxon>Bacteria</taxon>
        <taxon>Bacillati</taxon>
        <taxon>Bacillota</taxon>
        <taxon>Clostridia</taxon>
        <taxon>Eubacteriales</taxon>
        <taxon>Yeguiaceae</taxon>
        <taxon>Yeguia</taxon>
    </lineage>
</organism>
<feature type="transmembrane region" description="Helical" evidence="1">
    <location>
        <begin position="101"/>
        <end position="121"/>
    </location>
</feature>
<gene>
    <name evidence="2" type="ORF">IAG03_07345</name>
</gene>
<keyword evidence="3" id="KW-1185">Reference proteome</keyword>
<evidence type="ECO:0000313" key="3">
    <source>
        <dbReference type="Proteomes" id="UP000651482"/>
    </source>
</evidence>
<dbReference type="EMBL" id="JACRSN010000009">
    <property type="protein sequence ID" value="MBC8533821.1"/>
    <property type="molecule type" value="Genomic_DNA"/>
</dbReference>
<sequence length="145" mass="15961">MKRKDLLLLISGGVIYPTLEMAWRGYTHVSMAVAGGVCVVLIDRVCNGALQRSGLTVRCFAGGTIITSVELLAGIVVNFILKLHVWDYSHLPLNIFGQICLPFTALWMLASIPAMALGHFFGKSKELNRPLFRRHTGQALPIRQA</sequence>
<evidence type="ECO:0000256" key="1">
    <source>
        <dbReference type="SAM" id="Phobius"/>
    </source>
</evidence>
<dbReference type="RefSeq" id="WP_249319477.1">
    <property type="nucleotide sequence ID" value="NZ_JACRSN010000009.1"/>
</dbReference>
<dbReference type="Pfam" id="PF06541">
    <property type="entry name" value="ABC_trans_CmpB"/>
    <property type="match status" value="1"/>
</dbReference>
<dbReference type="Proteomes" id="UP000651482">
    <property type="component" value="Unassembled WGS sequence"/>
</dbReference>
<proteinExistence type="predicted"/>
<feature type="transmembrane region" description="Helical" evidence="1">
    <location>
        <begin position="29"/>
        <end position="47"/>
    </location>
</feature>
<protein>
    <submittedName>
        <fullName evidence="2">Uncharacterized protein</fullName>
    </submittedName>
</protein>
<name>A0A926D8T4_9FIRM</name>
<comment type="caution">
    <text evidence="2">The sequence shown here is derived from an EMBL/GenBank/DDBJ whole genome shotgun (WGS) entry which is preliminary data.</text>
</comment>
<keyword evidence="1" id="KW-0472">Membrane</keyword>
<reference evidence="2" key="1">
    <citation type="submission" date="2020-08" db="EMBL/GenBank/DDBJ databases">
        <title>Genome public.</title>
        <authorList>
            <person name="Liu C."/>
            <person name="Sun Q."/>
        </authorList>
    </citation>
    <scope>NUCLEOTIDE SEQUENCE</scope>
    <source>
        <strain evidence="2">NSJ-40</strain>
    </source>
</reference>